<reference evidence="11 12" key="1">
    <citation type="journal article" date="2010" name="Stand. Genomic Sci.">
        <title>Complete genome sequence of Ilyobacter polytropus type strain (CuHbu1).</title>
        <authorList>
            <person name="Sikorski J."/>
            <person name="Chertkov O."/>
            <person name="Lapidus A."/>
            <person name="Nolan M."/>
            <person name="Lucas S."/>
            <person name="Del Rio T.G."/>
            <person name="Tice H."/>
            <person name="Cheng J.F."/>
            <person name="Tapia R."/>
            <person name="Han C."/>
            <person name="Goodwin L."/>
            <person name="Pitluck S."/>
            <person name="Liolios K."/>
            <person name="Ivanova N."/>
            <person name="Mavromatis K."/>
            <person name="Mikhailova N."/>
            <person name="Pati A."/>
            <person name="Chen A."/>
            <person name="Palaniappan K."/>
            <person name="Land M."/>
            <person name="Hauser L."/>
            <person name="Chang Y.J."/>
            <person name="Jeffries C.D."/>
            <person name="Brambilla E."/>
            <person name="Yasawong M."/>
            <person name="Rohde M."/>
            <person name="Pukall R."/>
            <person name="Spring S."/>
            <person name="Goker M."/>
            <person name="Woyke T."/>
            <person name="Bristow J."/>
            <person name="Eisen J.A."/>
            <person name="Markowitz V."/>
            <person name="Hugenholtz P."/>
            <person name="Kyrpides N.C."/>
            <person name="Klenk H.P."/>
        </authorList>
    </citation>
    <scope>NUCLEOTIDE SEQUENCE [LARGE SCALE GENOMIC DNA]</scope>
    <source>
        <strain evidence="12">ATCC 51220 / DSM 2926 / LMG 16218 / CuHBu1</strain>
    </source>
</reference>
<evidence type="ECO:0000256" key="1">
    <source>
        <dbReference type="ARBA" id="ARBA00004429"/>
    </source>
</evidence>
<feature type="transmembrane region" description="Helical" evidence="9">
    <location>
        <begin position="21"/>
        <end position="40"/>
    </location>
</feature>
<comment type="subcellular location">
    <subcellularLocation>
        <location evidence="1">Cell inner membrane</location>
        <topology evidence="1">Multi-pass membrane protein</topology>
    </subcellularLocation>
</comment>
<evidence type="ECO:0000256" key="5">
    <source>
        <dbReference type="ARBA" id="ARBA00022692"/>
    </source>
</evidence>
<name>E3H6K2_ILYPC</name>
<dbReference type="GO" id="GO:0005886">
    <property type="term" value="C:plasma membrane"/>
    <property type="evidence" value="ECO:0007669"/>
    <property type="project" value="UniProtKB-SubCell"/>
</dbReference>
<dbReference type="Proteomes" id="UP000006875">
    <property type="component" value="Chromosome"/>
</dbReference>
<organism evidence="11 12">
    <name type="scientific">Ilyobacter polytropus (strain ATCC 51220 / DSM 2926 / LMG 16218 / CuHBu1)</name>
    <dbReference type="NCBI Taxonomy" id="572544"/>
    <lineage>
        <taxon>Bacteria</taxon>
        <taxon>Fusobacteriati</taxon>
        <taxon>Fusobacteriota</taxon>
        <taxon>Fusobacteriia</taxon>
        <taxon>Fusobacteriales</taxon>
        <taxon>Fusobacteriaceae</taxon>
        <taxon>Ilyobacter</taxon>
    </lineage>
</organism>
<evidence type="ECO:0000313" key="12">
    <source>
        <dbReference type="Proteomes" id="UP000006875"/>
    </source>
</evidence>
<feature type="transmembrane region" description="Helical" evidence="9">
    <location>
        <begin position="89"/>
        <end position="110"/>
    </location>
</feature>
<feature type="transmembrane region" description="Helical" evidence="9">
    <location>
        <begin position="52"/>
        <end position="69"/>
    </location>
</feature>
<dbReference type="OrthoDB" id="87984at2"/>
<keyword evidence="3" id="KW-1003">Cell membrane</keyword>
<evidence type="ECO:0000256" key="8">
    <source>
        <dbReference type="ARBA" id="ARBA00038436"/>
    </source>
</evidence>
<protein>
    <submittedName>
        <fullName evidence="11">Tripartite ATP-independent periplasmic transporter DctQ component</fullName>
    </submittedName>
</protein>
<evidence type="ECO:0000313" key="11">
    <source>
        <dbReference type="EMBL" id="ADO81887.1"/>
    </source>
</evidence>
<sequence>MNLIKKVDDFTRKIEEVILSYGIIFMAITLIGNVISRTLFNKSWTWAEEVGQILVISITFVGTSHAARVGRHIRMSAFFDMLSQKNQKILILIMSLVTSITMFYLSYLSLLYTMKIYSIGRVTPSMRLPMYKITSVVVFGFFLTGIQYLINFILNIKEKDVYIGTEKKIGDEELISGY</sequence>
<keyword evidence="12" id="KW-1185">Reference proteome</keyword>
<dbReference type="KEGG" id="ipo:Ilyop_0098"/>
<gene>
    <name evidence="11" type="ordered locus">Ilyop_0098</name>
</gene>
<dbReference type="STRING" id="572544.Ilyop_0098"/>
<evidence type="ECO:0000256" key="3">
    <source>
        <dbReference type="ARBA" id="ARBA00022475"/>
    </source>
</evidence>
<evidence type="ECO:0000256" key="9">
    <source>
        <dbReference type="SAM" id="Phobius"/>
    </source>
</evidence>
<dbReference type="RefSeq" id="WP_013386558.1">
    <property type="nucleotide sequence ID" value="NC_014632.1"/>
</dbReference>
<comment type="similarity">
    <text evidence="8">Belongs to the TRAP transporter small permease family.</text>
</comment>
<evidence type="ECO:0000256" key="7">
    <source>
        <dbReference type="ARBA" id="ARBA00023136"/>
    </source>
</evidence>
<dbReference type="HOGENOM" id="CLU_086356_3_7_0"/>
<evidence type="ECO:0000259" key="10">
    <source>
        <dbReference type="Pfam" id="PF04290"/>
    </source>
</evidence>
<feature type="transmembrane region" description="Helical" evidence="9">
    <location>
        <begin position="130"/>
        <end position="150"/>
    </location>
</feature>
<feature type="domain" description="Tripartite ATP-independent periplasmic transporters DctQ component" evidence="10">
    <location>
        <begin position="26"/>
        <end position="156"/>
    </location>
</feature>
<dbReference type="InterPro" id="IPR007387">
    <property type="entry name" value="TRAP_DctQ"/>
</dbReference>
<keyword evidence="6 9" id="KW-1133">Transmembrane helix</keyword>
<proteinExistence type="inferred from homology"/>
<accession>E3H6K2</accession>
<evidence type="ECO:0000256" key="6">
    <source>
        <dbReference type="ARBA" id="ARBA00022989"/>
    </source>
</evidence>
<keyword evidence="7 9" id="KW-0472">Membrane</keyword>
<keyword evidence="2" id="KW-0813">Transport</keyword>
<dbReference type="PANTHER" id="PTHR35011">
    <property type="entry name" value="2,3-DIKETO-L-GULONATE TRAP TRANSPORTER SMALL PERMEASE PROTEIN YIAM"/>
    <property type="match status" value="1"/>
</dbReference>
<keyword evidence="5 9" id="KW-0812">Transmembrane</keyword>
<keyword evidence="4" id="KW-0997">Cell inner membrane</keyword>
<dbReference type="eggNOG" id="COG3090">
    <property type="taxonomic scope" value="Bacteria"/>
</dbReference>
<evidence type="ECO:0000256" key="4">
    <source>
        <dbReference type="ARBA" id="ARBA00022519"/>
    </source>
</evidence>
<dbReference type="AlphaFoldDB" id="E3H6K2"/>
<dbReference type="InterPro" id="IPR055348">
    <property type="entry name" value="DctQ"/>
</dbReference>
<evidence type="ECO:0000256" key="2">
    <source>
        <dbReference type="ARBA" id="ARBA00022448"/>
    </source>
</evidence>
<dbReference type="Pfam" id="PF04290">
    <property type="entry name" value="DctQ"/>
    <property type="match status" value="1"/>
</dbReference>
<dbReference type="EMBL" id="CP002281">
    <property type="protein sequence ID" value="ADO81887.1"/>
    <property type="molecule type" value="Genomic_DNA"/>
</dbReference>